<dbReference type="EMBL" id="SPPD01000018">
    <property type="protein sequence ID" value="TFU96988.1"/>
    <property type="molecule type" value="Genomic_DNA"/>
</dbReference>
<evidence type="ECO:0000256" key="3">
    <source>
        <dbReference type="ARBA" id="ARBA00022722"/>
    </source>
</evidence>
<dbReference type="PANTHER" id="PTHR32305">
    <property type="match status" value="1"/>
</dbReference>
<dbReference type="GO" id="GO:0004521">
    <property type="term" value="F:RNA endonuclease activity"/>
    <property type="evidence" value="ECO:0007669"/>
    <property type="project" value="InterPro"/>
</dbReference>
<comment type="caution">
    <text evidence="6">The sequence shown here is derived from an EMBL/GenBank/DDBJ whole genome shotgun (WGS) entry which is preliminary data.</text>
</comment>
<dbReference type="OrthoDB" id="9803442at2"/>
<sequence>MTKSGEAVASTSYNLYGATKTTTDETGNPFAYNGEARDVTGLDYLRARYYDSRAGTFLTEDSYQGELTNPLSQNRYAYVQNNPVNYTDPSGHSLVLTTMDGGRKPASSASAFIAGIKRFASMIVAPIKTTAQFVSVTVRAAVATVQHTMMKVQPNHYTDAQKAKIRSDYASAVGAKAAFHIREAGNLALNWTKALADTMRHVCDPKSTKGKDDGKTKRLTDSELQDLVNKANAGDMSAVHALARNFNISDGVGTSKRTKAQIAADNQQVWDTTVKATKILGGEVTGWYNINRVWTGKDPVTGDKANRWVAAGGLALDLATYAFPIAKFGKVGKVGKIGKVATAAKTIDTVDDVSDATRAYSASKGLKTADAIDDVGDSVKGLRGTKSLDELPQNVQDAYKGYDGVGWKGNYKGQTPKTAAGRKFDNEDLYLPELDSSGNRITYKEYDVNSYIPGSTGRDSQRLVRGSDGNVYYTWNHYDNFIKVE</sequence>
<dbReference type="InterPro" id="IPR050708">
    <property type="entry name" value="T6SS_VgrG/RHS"/>
</dbReference>
<dbReference type="Gene3D" id="2.180.10.10">
    <property type="entry name" value="RHS repeat-associated core"/>
    <property type="match status" value="1"/>
</dbReference>
<dbReference type="SUPFAM" id="SSF53933">
    <property type="entry name" value="Microbial ribonucleases"/>
    <property type="match status" value="1"/>
</dbReference>
<evidence type="ECO:0000256" key="2">
    <source>
        <dbReference type="ARBA" id="ARBA00022525"/>
    </source>
</evidence>
<dbReference type="InterPro" id="IPR000026">
    <property type="entry name" value="N1-like"/>
</dbReference>
<dbReference type="Pfam" id="PF00545">
    <property type="entry name" value="Ribonuclease"/>
    <property type="match status" value="1"/>
</dbReference>
<dbReference type="RefSeq" id="WP_135182660.1">
    <property type="nucleotide sequence ID" value="NZ_JADGKZ010000018.1"/>
</dbReference>
<evidence type="ECO:0000256" key="4">
    <source>
        <dbReference type="ARBA" id="ARBA00022801"/>
    </source>
</evidence>
<accession>A0A4Y9J9X0</accession>
<dbReference type="InterPro" id="IPR027797">
    <property type="entry name" value="PT-TG_dom"/>
</dbReference>
<proteinExistence type="predicted"/>
<dbReference type="NCBIfam" id="TIGR03696">
    <property type="entry name" value="Rhs_assc_core"/>
    <property type="match status" value="1"/>
</dbReference>
<gene>
    <name evidence="6" type="ORF">E4T82_09900</name>
</gene>
<organism evidence="6 7">
    <name type="scientific">Streptococcus cuniculi</name>
    <dbReference type="NCBI Taxonomy" id="1432788"/>
    <lineage>
        <taxon>Bacteria</taxon>
        <taxon>Bacillati</taxon>
        <taxon>Bacillota</taxon>
        <taxon>Bacilli</taxon>
        <taxon>Lactobacillales</taxon>
        <taxon>Streptococcaceae</taxon>
        <taxon>Streptococcus</taxon>
    </lineage>
</organism>
<dbReference type="Proteomes" id="UP000297253">
    <property type="component" value="Unassembled WGS sequence"/>
</dbReference>
<evidence type="ECO:0000259" key="5">
    <source>
        <dbReference type="Pfam" id="PF14449"/>
    </source>
</evidence>
<dbReference type="InterPro" id="IPR016191">
    <property type="entry name" value="Ribonuclease/ribotoxin"/>
</dbReference>
<feature type="domain" description="Pre-toxin TG" evidence="5">
    <location>
        <begin position="276"/>
        <end position="340"/>
    </location>
</feature>
<dbReference type="AlphaFoldDB" id="A0A4Y9J9X0"/>
<keyword evidence="4" id="KW-0378">Hydrolase</keyword>
<dbReference type="GO" id="GO:0005576">
    <property type="term" value="C:extracellular region"/>
    <property type="evidence" value="ECO:0007669"/>
    <property type="project" value="UniProtKB-SubCell"/>
</dbReference>
<dbReference type="Gene3D" id="3.10.450.30">
    <property type="entry name" value="Microbial ribonucleases"/>
    <property type="match status" value="1"/>
</dbReference>
<evidence type="ECO:0000256" key="1">
    <source>
        <dbReference type="ARBA" id="ARBA00004613"/>
    </source>
</evidence>
<evidence type="ECO:0000313" key="6">
    <source>
        <dbReference type="EMBL" id="TFU96988.1"/>
    </source>
</evidence>
<dbReference type="GO" id="GO:0016787">
    <property type="term" value="F:hydrolase activity"/>
    <property type="evidence" value="ECO:0007669"/>
    <property type="project" value="UniProtKB-KW"/>
</dbReference>
<evidence type="ECO:0000313" key="7">
    <source>
        <dbReference type="Proteomes" id="UP000297253"/>
    </source>
</evidence>
<name>A0A4Y9J9X0_9STRE</name>
<dbReference type="Pfam" id="PF14449">
    <property type="entry name" value="PT-TG"/>
    <property type="match status" value="1"/>
</dbReference>
<comment type="subcellular location">
    <subcellularLocation>
        <location evidence="1">Secreted</location>
    </subcellularLocation>
</comment>
<dbReference type="InterPro" id="IPR022385">
    <property type="entry name" value="Rhs_assc_core"/>
</dbReference>
<dbReference type="GO" id="GO:0003723">
    <property type="term" value="F:RNA binding"/>
    <property type="evidence" value="ECO:0007669"/>
    <property type="project" value="InterPro"/>
</dbReference>
<reference evidence="6 7" key="1">
    <citation type="submission" date="2019-03" db="EMBL/GenBank/DDBJ databases">
        <title>Diversity of the mouse oral microbiome.</title>
        <authorList>
            <person name="Joseph S."/>
            <person name="Aduse-Opoku J."/>
            <person name="Curtis M."/>
            <person name="Wade W."/>
            <person name="Hashim A."/>
        </authorList>
    </citation>
    <scope>NUCLEOTIDE SEQUENCE [LARGE SCALE GENOMIC DNA]</scope>
    <source>
        <strain evidence="6 7">WM131</strain>
    </source>
</reference>
<protein>
    <recommendedName>
        <fullName evidence="5">Pre-toxin TG domain-containing protein</fullName>
    </recommendedName>
</protein>
<keyword evidence="2" id="KW-0964">Secreted</keyword>
<dbReference type="PANTHER" id="PTHR32305:SF15">
    <property type="entry name" value="PROTEIN RHSA-RELATED"/>
    <property type="match status" value="1"/>
</dbReference>
<keyword evidence="3" id="KW-0540">Nuclease</keyword>